<dbReference type="Pfam" id="PF07835">
    <property type="entry name" value="COX4_pro_2"/>
    <property type="match status" value="1"/>
</dbReference>
<accession>A0A367VDJ8</accession>
<comment type="caution">
    <text evidence="3">The sequence shown here is derived from an EMBL/GenBank/DDBJ whole genome shotgun (WGS) entry which is preliminary data.</text>
</comment>
<dbReference type="InterPro" id="IPR036596">
    <property type="entry name" value="Cyt-C_aa3_sf"/>
</dbReference>
<feature type="transmembrane region" description="Helical" evidence="1">
    <location>
        <begin position="59"/>
        <end position="78"/>
    </location>
</feature>
<sequence>MKSVKGMTFRVNLALACAQPNGYTFEKSQSPNPKEASLQGNDYELTETHVSIYHGYTNFVKWGTISIIALLILMAIFLL</sequence>
<dbReference type="InterPro" id="IPR012422">
    <property type="entry name" value="Cyt_c_oxidase_su4_bac-aa3"/>
</dbReference>
<feature type="domain" description="Cytochrome c oxidase subunit IV bacterial aa3 type" evidence="2">
    <location>
        <begin position="48"/>
        <end position="78"/>
    </location>
</feature>
<dbReference type="AlphaFoldDB" id="A0A367VDJ8"/>
<evidence type="ECO:0000313" key="4">
    <source>
        <dbReference type="Proteomes" id="UP000253061"/>
    </source>
</evidence>
<keyword evidence="1" id="KW-1133">Transmembrane helix</keyword>
<dbReference type="SUPFAM" id="SSF81469">
    <property type="entry name" value="Bacterial aa3 type cytochrome c oxidase subunit IV"/>
    <property type="match status" value="1"/>
</dbReference>
<name>A0A367VDJ8_9PROT</name>
<evidence type="ECO:0000256" key="1">
    <source>
        <dbReference type="SAM" id="Phobius"/>
    </source>
</evidence>
<dbReference type="Proteomes" id="UP000253061">
    <property type="component" value="Unassembled WGS sequence"/>
</dbReference>
<protein>
    <recommendedName>
        <fullName evidence="2">Cytochrome c oxidase subunit IV bacterial aa3 type domain-containing protein</fullName>
    </recommendedName>
</protein>
<organism evidence="3 4">
    <name type="scientific">Thalassospira profundimaris</name>
    <dbReference type="NCBI Taxonomy" id="502049"/>
    <lineage>
        <taxon>Bacteria</taxon>
        <taxon>Pseudomonadati</taxon>
        <taxon>Pseudomonadota</taxon>
        <taxon>Alphaproteobacteria</taxon>
        <taxon>Rhodospirillales</taxon>
        <taxon>Thalassospiraceae</taxon>
        <taxon>Thalassospira</taxon>
    </lineage>
</organism>
<evidence type="ECO:0000313" key="3">
    <source>
        <dbReference type="EMBL" id="RCK23267.1"/>
    </source>
</evidence>
<gene>
    <name evidence="3" type="ORF">TH6_09630</name>
</gene>
<keyword evidence="1" id="KW-0812">Transmembrane</keyword>
<evidence type="ECO:0000259" key="2">
    <source>
        <dbReference type="Pfam" id="PF07835"/>
    </source>
</evidence>
<reference evidence="3 4" key="1">
    <citation type="submission" date="2014-07" db="EMBL/GenBank/DDBJ databases">
        <title>Draft genome sequence of Thalassospira profundimaris R8-17.</title>
        <authorList>
            <person name="Lai Q."/>
            <person name="Shao Z."/>
        </authorList>
    </citation>
    <scope>NUCLEOTIDE SEQUENCE [LARGE SCALE GENOMIC DNA]</scope>
    <source>
        <strain evidence="3 4">R8-17</strain>
    </source>
</reference>
<keyword evidence="1" id="KW-0472">Membrane</keyword>
<dbReference type="EMBL" id="JPWB01000003">
    <property type="protein sequence ID" value="RCK23267.1"/>
    <property type="molecule type" value="Genomic_DNA"/>
</dbReference>
<proteinExistence type="predicted"/>
<dbReference type="Gene3D" id="1.20.5.160">
    <property type="entry name" value="Bacterial aa3 type cytochrome c oxidase subunit IV"/>
    <property type="match status" value="1"/>
</dbReference>